<reference evidence="1 2" key="1">
    <citation type="submission" date="2021-01" db="EMBL/GenBank/DDBJ databases">
        <title>Characterization of a novel blaVMB-2- harboring plasmid in Vibrio diabolicus.</title>
        <authorList>
            <person name="Liu M."/>
        </authorList>
    </citation>
    <scope>NUCLEOTIDE SEQUENCE [LARGE SCALE GENOMIC DNA]</scope>
    <source>
        <strain evidence="1 2">SLV18</strain>
    </source>
</reference>
<sequence length="135" mass="14947">MNNSMWAGFVGLFLLSGCSQSVPTVREGSFDTKSQATLYGWVSVDGYFPPSITSLDVEICKVIENQCFRSALQHYQGVQLPVQYSFLIAPIQAGDGNMKIIGKLYSNGELVAEKEKNYLFSVEGKQENLILVPKK</sequence>
<organism evidence="1 2">
    <name type="scientific">Vibrio diabolicus</name>
    <dbReference type="NCBI Taxonomy" id="50719"/>
    <lineage>
        <taxon>Bacteria</taxon>
        <taxon>Pseudomonadati</taxon>
        <taxon>Pseudomonadota</taxon>
        <taxon>Gammaproteobacteria</taxon>
        <taxon>Vibrionales</taxon>
        <taxon>Vibrionaceae</taxon>
        <taxon>Vibrio</taxon>
        <taxon>Vibrio diabolicus subgroup</taxon>
    </lineage>
</organism>
<gene>
    <name evidence="1" type="ORF">JOS67_06970</name>
</gene>
<proteinExistence type="predicted"/>
<dbReference type="Gene3D" id="2.60.40.2990">
    <property type="match status" value="1"/>
</dbReference>
<protein>
    <submittedName>
        <fullName evidence="1">YscW family type III secretion system pilotin</fullName>
    </submittedName>
</protein>
<dbReference type="AlphaFoldDB" id="A0AA92R7B5"/>
<dbReference type="RefSeq" id="WP_203347180.1">
    <property type="nucleotide sequence ID" value="NZ_CANMIY010000016.1"/>
</dbReference>
<evidence type="ECO:0000313" key="1">
    <source>
        <dbReference type="EMBL" id="QRG84038.1"/>
    </source>
</evidence>
<dbReference type="NCBIfam" id="TIGR02567">
    <property type="entry name" value="YscW"/>
    <property type="match status" value="1"/>
</dbReference>
<dbReference type="Proteomes" id="UP000596337">
    <property type="component" value="Chromosome 1"/>
</dbReference>
<evidence type="ECO:0000313" key="2">
    <source>
        <dbReference type="Proteomes" id="UP000596337"/>
    </source>
</evidence>
<dbReference type="InterPro" id="IPR053740">
    <property type="entry name" value="T3SS_Pilotin"/>
</dbReference>
<dbReference type="EMBL" id="CP069195">
    <property type="protein sequence ID" value="QRG84038.1"/>
    <property type="molecule type" value="Genomic_DNA"/>
</dbReference>
<name>A0AA92R7B5_9VIBR</name>
<accession>A0AA92R7B5</accession>